<evidence type="ECO:0000313" key="2">
    <source>
        <dbReference type="Proteomes" id="UP001239111"/>
    </source>
</evidence>
<gene>
    <name evidence="1" type="ORF">QAD02_001442</name>
</gene>
<reference evidence="1" key="1">
    <citation type="submission" date="2023-04" db="EMBL/GenBank/DDBJ databases">
        <title>A chromosome-level genome assembly of the parasitoid wasp Eretmocerus hayati.</title>
        <authorList>
            <person name="Zhong Y."/>
            <person name="Liu S."/>
            <person name="Liu Y."/>
        </authorList>
    </citation>
    <scope>NUCLEOTIDE SEQUENCE</scope>
    <source>
        <strain evidence="1">ZJU_SS_LIU_2023</strain>
    </source>
</reference>
<name>A0ACC2NH00_9HYME</name>
<sequence length="723" mass="83407">MKLKVADFNNDAHGYAAKELYGTKDYWKNIPVVALRENENACLEAIKCENDADFKTVLGKFLDILCGPEAMRWRSSETTIADEDISSIRRSVESVNESVKAGTSLKKSTTAYLKFTVVRDDADVKIVSKVKNDHSRTSIKLSGLPKLEAKRRYVRTTPIVLTHDPEFAVRFVCSDKRVLVLDYIHDVDDTGLLTFSFVALKNVEDSSTLTFDVQVFGTVDPKNRVNALVDAIKIDSQADTTKMQVLRKKDTAQKNRLKRATVNLKPTFDVESIEENEDFHYKFKITNYKFKSTDRFRPGFDYRLSFKKNAVCFFSSRRREVSETVYVTVAGFNSYRKGVRSFARPRAFGSYRNDENTHCFTLLNGERYEPNAKIIKMEGSSLIEAFDCKKLINGFRKSEFGDDYDALIACTTRLYETLCKNAKNQRVSIEENERGDVEDSLLIADYVGCSALREDVVYDARDQTALFEKTLRLPTTRILLNIVQTIDRVRFEKDPDHVFTMMYTKKRTKSYLSDDSVVLNDDAPQFDFGNRVNPFFNHFTMYKNVKDKKIVFVLAACNEVLSVELDCRLRYLEFSIADESVYDDEFDNWRVSVDKLKTFEMTDAYDRERLLNGFEFIGYGEWWYAYRGFVFNTIAQPYNIYGENESAHLLPPGVADAIDERRTNCHLIYVEFKKKQDLRKENVHNVVPSYAFFGRIKRELERSDIASFVPSTDSTTPKSFYGC</sequence>
<dbReference type="Proteomes" id="UP001239111">
    <property type="component" value="Chromosome 3"/>
</dbReference>
<accession>A0ACC2NH00</accession>
<evidence type="ECO:0000313" key="1">
    <source>
        <dbReference type="EMBL" id="KAJ8670183.1"/>
    </source>
</evidence>
<protein>
    <submittedName>
        <fullName evidence="1">Uncharacterized protein</fullName>
    </submittedName>
</protein>
<dbReference type="EMBL" id="CM056743">
    <property type="protein sequence ID" value="KAJ8670183.1"/>
    <property type="molecule type" value="Genomic_DNA"/>
</dbReference>
<proteinExistence type="predicted"/>
<organism evidence="1 2">
    <name type="scientific">Eretmocerus hayati</name>
    <dbReference type="NCBI Taxonomy" id="131215"/>
    <lineage>
        <taxon>Eukaryota</taxon>
        <taxon>Metazoa</taxon>
        <taxon>Ecdysozoa</taxon>
        <taxon>Arthropoda</taxon>
        <taxon>Hexapoda</taxon>
        <taxon>Insecta</taxon>
        <taxon>Pterygota</taxon>
        <taxon>Neoptera</taxon>
        <taxon>Endopterygota</taxon>
        <taxon>Hymenoptera</taxon>
        <taxon>Apocrita</taxon>
        <taxon>Proctotrupomorpha</taxon>
        <taxon>Chalcidoidea</taxon>
        <taxon>Aphelinidae</taxon>
        <taxon>Aphelininae</taxon>
        <taxon>Eretmocerus</taxon>
    </lineage>
</organism>
<comment type="caution">
    <text evidence="1">The sequence shown here is derived from an EMBL/GenBank/DDBJ whole genome shotgun (WGS) entry which is preliminary data.</text>
</comment>
<keyword evidence="2" id="KW-1185">Reference proteome</keyword>